<dbReference type="RefSeq" id="WP_420905262.1">
    <property type="nucleotide sequence ID" value="NZ_BAAFGK010000004.1"/>
</dbReference>
<gene>
    <name evidence="2" type="primary">gnu</name>
    <name evidence="2" type="ORF">SIID45300_01901</name>
</gene>
<dbReference type="GO" id="GO:0016853">
    <property type="term" value="F:isomerase activity"/>
    <property type="evidence" value="ECO:0007669"/>
    <property type="project" value="UniProtKB-KW"/>
</dbReference>
<keyword evidence="2" id="KW-0413">Isomerase</keyword>
<evidence type="ECO:0000313" key="3">
    <source>
        <dbReference type="Proteomes" id="UP001628193"/>
    </source>
</evidence>
<evidence type="ECO:0000313" key="2">
    <source>
        <dbReference type="EMBL" id="GAB0057570.1"/>
    </source>
</evidence>
<organism evidence="2 3">
    <name type="scientific">Candidatus Magnetaquiglobus chichijimensis</name>
    <dbReference type="NCBI Taxonomy" id="3141448"/>
    <lineage>
        <taxon>Bacteria</taxon>
        <taxon>Pseudomonadati</taxon>
        <taxon>Pseudomonadota</taxon>
        <taxon>Magnetococcia</taxon>
        <taxon>Magnetococcales</taxon>
        <taxon>Candidatus Magnetaquicoccaceae</taxon>
        <taxon>Candidatus Magnetaquiglobus</taxon>
    </lineage>
</organism>
<dbReference type="Proteomes" id="UP001628193">
    <property type="component" value="Unassembled WGS sequence"/>
</dbReference>
<dbReference type="CDD" id="cd05232">
    <property type="entry name" value="UDP_G4E_4_SDR_e"/>
    <property type="match status" value="1"/>
</dbReference>
<dbReference type="EMBL" id="BAAFGK010000004">
    <property type="protein sequence ID" value="GAB0057570.1"/>
    <property type="molecule type" value="Genomic_DNA"/>
</dbReference>
<protein>
    <submittedName>
        <fullName evidence="2">N-acetyl-alpha-D-glucosaminyl-diphospho-ditrans, octacis-undecaprenol 4-epimerase</fullName>
        <ecNumber evidence="2">5.1.3.26</ecNumber>
    </submittedName>
</protein>
<dbReference type="InterPro" id="IPR001509">
    <property type="entry name" value="Epimerase_deHydtase"/>
</dbReference>
<dbReference type="Pfam" id="PF01370">
    <property type="entry name" value="Epimerase"/>
    <property type="match status" value="1"/>
</dbReference>
<proteinExistence type="predicted"/>
<keyword evidence="3" id="KW-1185">Reference proteome</keyword>
<name>A0ABQ0C9K4_9PROT</name>
<reference evidence="2 3" key="1">
    <citation type="submission" date="2024-05" db="EMBL/GenBank/DDBJ databases">
        <authorList>
            <consortium name="Candidatus Magnetaquicoccaceae bacterium FCR-1 genome sequencing consortium"/>
            <person name="Shimoshige H."/>
            <person name="Shimamura S."/>
            <person name="Taoka A."/>
            <person name="Kobayashi H."/>
            <person name="Maekawa T."/>
        </authorList>
    </citation>
    <scope>NUCLEOTIDE SEQUENCE [LARGE SCALE GENOMIC DNA]</scope>
    <source>
        <strain evidence="2 3">FCR-1</strain>
    </source>
</reference>
<dbReference type="PANTHER" id="PTHR43245">
    <property type="entry name" value="BIFUNCTIONAL POLYMYXIN RESISTANCE PROTEIN ARNA"/>
    <property type="match status" value="1"/>
</dbReference>
<dbReference type="InterPro" id="IPR036291">
    <property type="entry name" value="NAD(P)-bd_dom_sf"/>
</dbReference>
<accession>A0ABQ0C9K4</accession>
<sequence>MTTLVTGANGFMGNALCRRFLADGARVRGVVHRRREAIPDGLETVVVGDLGPDTDWRDALKGTETVIHLAARVHQADDASRAAWDDCHAANTLGTLRLARQAVEAGVKRFVFLSTIKVHGEETPNRPDHPGWNESDPPAPQGGYAVSKWLAEQALTRLADESGLEVVVMRPPLVYGAGVKANFLRLMQAVDRGVPLPLGAVHNRRSLVYSGNLAEAILLASRHPAAAGKCYLVSDGEPVSTPELIRSLAREFRRPARLLPVPPDWIAWLGGLFARKEAVNRLLGSLVVDDAVIRRELAWRPSRSLQEGLSATVNWYRQRSAS</sequence>
<dbReference type="SUPFAM" id="SSF51735">
    <property type="entry name" value="NAD(P)-binding Rossmann-fold domains"/>
    <property type="match status" value="1"/>
</dbReference>
<reference evidence="2 3" key="2">
    <citation type="submission" date="2024-09" db="EMBL/GenBank/DDBJ databases">
        <title>Draft genome sequence of Candidatus Magnetaquicoccaceae bacterium FCR-1.</title>
        <authorList>
            <person name="Shimoshige H."/>
            <person name="Shimamura S."/>
            <person name="Taoka A."/>
            <person name="Kobayashi H."/>
            <person name="Maekawa T."/>
        </authorList>
    </citation>
    <scope>NUCLEOTIDE SEQUENCE [LARGE SCALE GENOMIC DNA]</scope>
    <source>
        <strain evidence="2 3">FCR-1</strain>
    </source>
</reference>
<dbReference type="EC" id="5.1.3.26" evidence="2"/>
<feature type="domain" description="NAD-dependent epimerase/dehydratase" evidence="1">
    <location>
        <begin position="4"/>
        <end position="227"/>
    </location>
</feature>
<dbReference type="Gene3D" id="3.40.50.720">
    <property type="entry name" value="NAD(P)-binding Rossmann-like Domain"/>
    <property type="match status" value="1"/>
</dbReference>
<dbReference type="PANTHER" id="PTHR43245:SF58">
    <property type="entry name" value="BLL5923 PROTEIN"/>
    <property type="match status" value="1"/>
</dbReference>
<dbReference type="InterPro" id="IPR050177">
    <property type="entry name" value="Lipid_A_modif_metabolic_enz"/>
</dbReference>
<evidence type="ECO:0000259" key="1">
    <source>
        <dbReference type="Pfam" id="PF01370"/>
    </source>
</evidence>
<comment type="caution">
    <text evidence="2">The sequence shown here is derived from an EMBL/GenBank/DDBJ whole genome shotgun (WGS) entry which is preliminary data.</text>
</comment>